<dbReference type="Gene3D" id="3.90.350.10">
    <property type="entry name" value="Transposase Inhibitor Protein From Tn5, Chain A, domain 1"/>
    <property type="match status" value="1"/>
</dbReference>
<reference evidence="3" key="1">
    <citation type="journal article" date="2019" name="Int. J. Syst. Evol. Microbiol.">
        <title>The Global Catalogue of Microorganisms (GCM) 10K type strain sequencing project: providing services to taxonomists for standard genome sequencing and annotation.</title>
        <authorList>
            <consortium name="The Broad Institute Genomics Platform"/>
            <consortium name="The Broad Institute Genome Sequencing Center for Infectious Disease"/>
            <person name="Wu L."/>
            <person name="Ma J."/>
        </authorList>
    </citation>
    <scope>NUCLEOTIDE SEQUENCE [LARGE SCALE GENOMIC DNA]</scope>
    <source>
        <strain evidence="3">CCUG 59129</strain>
    </source>
</reference>
<organism evidence="2 3">
    <name type="scientific">Paenibacillus chungangensis</name>
    <dbReference type="NCBI Taxonomy" id="696535"/>
    <lineage>
        <taxon>Bacteria</taxon>
        <taxon>Bacillati</taxon>
        <taxon>Bacillota</taxon>
        <taxon>Bacilli</taxon>
        <taxon>Bacillales</taxon>
        <taxon>Paenibacillaceae</taxon>
        <taxon>Paenibacillus</taxon>
    </lineage>
</organism>
<dbReference type="RefSeq" id="WP_377567229.1">
    <property type="nucleotide sequence ID" value="NZ_JBHTJZ010000051.1"/>
</dbReference>
<dbReference type="Proteomes" id="UP001596989">
    <property type="component" value="Unassembled WGS sequence"/>
</dbReference>
<name>A0ABW3HVT7_9BACL</name>
<keyword evidence="3" id="KW-1185">Reference proteome</keyword>
<dbReference type="SUPFAM" id="SSF53098">
    <property type="entry name" value="Ribonuclease H-like"/>
    <property type="match status" value="1"/>
</dbReference>
<dbReference type="InterPro" id="IPR002559">
    <property type="entry name" value="Transposase_11"/>
</dbReference>
<protein>
    <submittedName>
        <fullName evidence="2">Transposase</fullName>
    </submittedName>
</protein>
<accession>A0ABW3HVT7</accession>
<gene>
    <name evidence="2" type="ORF">ACFQ2I_19540</name>
</gene>
<dbReference type="Pfam" id="PF01609">
    <property type="entry name" value="DDE_Tnp_1"/>
    <property type="match status" value="1"/>
</dbReference>
<evidence type="ECO:0000259" key="1">
    <source>
        <dbReference type="Pfam" id="PF01609"/>
    </source>
</evidence>
<comment type="caution">
    <text evidence="2">The sequence shown here is derived from an EMBL/GenBank/DDBJ whole genome shotgun (WGS) entry which is preliminary data.</text>
</comment>
<proteinExistence type="predicted"/>
<sequence length="504" mass="58529">GDSNMKPTLEKPRFRKLSISECAGAPILRTLWDQFDFSLLLTQSGISKRNGTPAWMLCFLYVIGLSSGCRAVSQMAELAAKDALLIEMFRPYKLAQYTLSRLFIKPFAWRTFGKKRVERLQQDADTKLHEGDIINLDDTHSNHPFAKFLPYLCWLKDSSTKAYSWCMNLVVLQAVLQNGLEYPLYYSMWRKVEEGELGLSKLDLAKQMLLMLRENVSCRLWIAMDRWYLCKDFFVFLTEHNFDWVTKAKRNTALFRRVKEPGRQDRYIPVSARQLIKEAYKSLAHKGNSGLSAIALADIYMKLPFPAIGRKGQPTVKHRYIPIAAVVAIRLKEDEEATTIAEEGVDSLATHKDAYLIISNRHDVPKQALEVYGKRWRIEVFFRTAKQELGFESCHSTSEAHQHAHMELLFATETLLAYALWQVNKEKTSDDEGYTHGEMVRGLFHTRCQVRRRKHKNSERIYIDFDIEVRRFASLISAYWPPQLLMTWWPVYSSIDSHNYQLIS</sequence>
<feature type="non-terminal residue" evidence="2">
    <location>
        <position position="1"/>
    </location>
</feature>
<dbReference type="EMBL" id="JBHTJZ010000051">
    <property type="protein sequence ID" value="MFD0961549.1"/>
    <property type="molecule type" value="Genomic_DNA"/>
</dbReference>
<evidence type="ECO:0000313" key="2">
    <source>
        <dbReference type="EMBL" id="MFD0961549.1"/>
    </source>
</evidence>
<dbReference type="InterPro" id="IPR012337">
    <property type="entry name" value="RNaseH-like_sf"/>
</dbReference>
<evidence type="ECO:0000313" key="3">
    <source>
        <dbReference type="Proteomes" id="UP001596989"/>
    </source>
</evidence>
<feature type="domain" description="Transposase IS4-like" evidence="1">
    <location>
        <begin position="203"/>
        <end position="411"/>
    </location>
</feature>